<dbReference type="AlphaFoldDB" id="A0AAV4VCY6"/>
<keyword evidence="3" id="KW-1185">Reference proteome</keyword>
<accession>A0AAV4VCY6</accession>
<feature type="compositionally biased region" description="Polar residues" evidence="1">
    <location>
        <begin position="62"/>
        <end position="74"/>
    </location>
</feature>
<sequence length="74" mass="8438">MLFETQATWDEAFEPNCFTEILMSIVSRRRSSPSGRALRWQPSAPPSGWTSSSRKPLDPRSCSPTYDTNGDQEW</sequence>
<feature type="region of interest" description="Disordered" evidence="1">
    <location>
        <begin position="31"/>
        <end position="74"/>
    </location>
</feature>
<evidence type="ECO:0000313" key="3">
    <source>
        <dbReference type="Proteomes" id="UP001054837"/>
    </source>
</evidence>
<dbReference type="Proteomes" id="UP001054837">
    <property type="component" value="Unassembled WGS sequence"/>
</dbReference>
<dbReference type="EMBL" id="BPLQ01012725">
    <property type="protein sequence ID" value="GIY67365.1"/>
    <property type="molecule type" value="Genomic_DNA"/>
</dbReference>
<evidence type="ECO:0000313" key="2">
    <source>
        <dbReference type="EMBL" id="GIY67365.1"/>
    </source>
</evidence>
<gene>
    <name evidence="2" type="ORF">CDAR_255071</name>
</gene>
<comment type="caution">
    <text evidence="2">The sequence shown here is derived from an EMBL/GenBank/DDBJ whole genome shotgun (WGS) entry which is preliminary data.</text>
</comment>
<evidence type="ECO:0000256" key="1">
    <source>
        <dbReference type="SAM" id="MobiDB-lite"/>
    </source>
</evidence>
<reference evidence="2 3" key="1">
    <citation type="submission" date="2021-06" db="EMBL/GenBank/DDBJ databases">
        <title>Caerostris darwini draft genome.</title>
        <authorList>
            <person name="Kono N."/>
            <person name="Arakawa K."/>
        </authorList>
    </citation>
    <scope>NUCLEOTIDE SEQUENCE [LARGE SCALE GENOMIC DNA]</scope>
</reference>
<organism evidence="2 3">
    <name type="scientific">Caerostris darwini</name>
    <dbReference type="NCBI Taxonomy" id="1538125"/>
    <lineage>
        <taxon>Eukaryota</taxon>
        <taxon>Metazoa</taxon>
        <taxon>Ecdysozoa</taxon>
        <taxon>Arthropoda</taxon>
        <taxon>Chelicerata</taxon>
        <taxon>Arachnida</taxon>
        <taxon>Araneae</taxon>
        <taxon>Araneomorphae</taxon>
        <taxon>Entelegynae</taxon>
        <taxon>Araneoidea</taxon>
        <taxon>Araneidae</taxon>
        <taxon>Caerostris</taxon>
    </lineage>
</organism>
<name>A0AAV4VCY6_9ARAC</name>
<proteinExistence type="predicted"/>
<protein>
    <submittedName>
        <fullName evidence="2">Uncharacterized protein</fullName>
    </submittedName>
</protein>